<evidence type="ECO:0000313" key="3">
    <source>
        <dbReference type="Proteomes" id="UP000789901"/>
    </source>
</evidence>
<protein>
    <submittedName>
        <fullName evidence="2">14288_t:CDS:1</fullName>
    </submittedName>
</protein>
<organism evidence="2 3">
    <name type="scientific">Gigaspora margarita</name>
    <dbReference type="NCBI Taxonomy" id="4874"/>
    <lineage>
        <taxon>Eukaryota</taxon>
        <taxon>Fungi</taxon>
        <taxon>Fungi incertae sedis</taxon>
        <taxon>Mucoromycota</taxon>
        <taxon>Glomeromycotina</taxon>
        <taxon>Glomeromycetes</taxon>
        <taxon>Diversisporales</taxon>
        <taxon>Gigasporaceae</taxon>
        <taxon>Gigaspora</taxon>
    </lineage>
</organism>
<dbReference type="Proteomes" id="UP000789901">
    <property type="component" value="Unassembled WGS sequence"/>
</dbReference>
<proteinExistence type="predicted"/>
<comment type="caution">
    <text evidence="2">The sequence shown here is derived from an EMBL/GenBank/DDBJ whole genome shotgun (WGS) entry which is preliminary data.</text>
</comment>
<dbReference type="PROSITE" id="PS51886">
    <property type="entry name" value="TLDC"/>
    <property type="match status" value="1"/>
</dbReference>
<evidence type="ECO:0000313" key="2">
    <source>
        <dbReference type="EMBL" id="CAG8479452.1"/>
    </source>
</evidence>
<sequence length="165" mass="19161">MELISHIDPLINDIDIFLIPDKLRLVLRASDDGFDKKTFYKKLKNIERTVLILQLKDSHEIIGGYNPLAWRELKGFGSVDSCYETCNSFIFSLKRGNLENSVFSKVKCPKRAIYREKGLGPAFSIDLFMVKGGKTWGCYKSDYECPIRSSDEYFQIENYEVFQYL</sequence>
<name>A0ABM8VYK1_GIGMA</name>
<dbReference type="Pfam" id="PF07534">
    <property type="entry name" value="TLD"/>
    <property type="match status" value="1"/>
</dbReference>
<dbReference type="EMBL" id="CAJVQB010000278">
    <property type="protein sequence ID" value="CAG8479452.1"/>
    <property type="molecule type" value="Genomic_DNA"/>
</dbReference>
<keyword evidence="3" id="KW-1185">Reference proteome</keyword>
<reference evidence="2 3" key="1">
    <citation type="submission" date="2021-06" db="EMBL/GenBank/DDBJ databases">
        <authorList>
            <person name="Kallberg Y."/>
            <person name="Tangrot J."/>
            <person name="Rosling A."/>
        </authorList>
    </citation>
    <scope>NUCLEOTIDE SEQUENCE [LARGE SCALE GENOMIC DNA]</scope>
    <source>
        <strain evidence="2 3">120-4 pot B 10/14</strain>
    </source>
</reference>
<dbReference type="InterPro" id="IPR006571">
    <property type="entry name" value="TLDc_dom"/>
</dbReference>
<evidence type="ECO:0000259" key="1">
    <source>
        <dbReference type="PROSITE" id="PS51886"/>
    </source>
</evidence>
<accession>A0ABM8VYK1</accession>
<gene>
    <name evidence="2" type="ORF">GMARGA_LOCUS1166</name>
</gene>
<feature type="domain" description="TLDc" evidence="1">
    <location>
        <begin position="1"/>
        <end position="165"/>
    </location>
</feature>